<reference evidence="1" key="1">
    <citation type="submission" date="2022-10" db="EMBL/GenBank/DDBJ databases">
        <title>Culturing micro-colonial fungi from biological soil crusts in the Mojave desert and describing Neophaeococcomyces mojavensis, and introducing the new genera and species Taxawa tesnikishii.</title>
        <authorList>
            <person name="Kurbessoian T."/>
            <person name="Stajich J.E."/>
        </authorList>
    </citation>
    <scope>NUCLEOTIDE SEQUENCE</scope>
    <source>
        <strain evidence="1">JES_112</strain>
    </source>
</reference>
<name>A0ACC3ALA3_9EURO</name>
<proteinExistence type="predicted"/>
<dbReference type="Proteomes" id="UP001172386">
    <property type="component" value="Unassembled WGS sequence"/>
</dbReference>
<dbReference type="EMBL" id="JAPDRQ010000002">
    <property type="protein sequence ID" value="KAJ9664540.1"/>
    <property type="molecule type" value="Genomic_DNA"/>
</dbReference>
<comment type="caution">
    <text evidence="1">The sequence shown here is derived from an EMBL/GenBank/DDBJ whole genome shotgun (WGS) entry which is preliminary data.</text>
</comment>
<keyword evidence="2" id="KW-1185">Reference proteome</keyword>
<accession>A0ACC3ALA3</accession>
<evidence type="ECO:0000313" key="2">
    <source>
        <dbReference type="Proteomes" id="UP001172386"/>
    </source>
</evidence>
<sequence>MAARNPDSMTNAQGEFHPRMPRSEPLEKSGHQIGQQVGNDAVPEFHTKVLPAGSAPASKTFQPNPVNEIPGQANNPDAQSEATGALDMPGATSADVHTGYGHPGQGQTSSDSNKGKKEEQSLQGLAEGGSGIHGDENAEARRLQKDHVSGPASSREHNISLDGAETKQPATADDVAAMGDGPRKLDYDRTAEKPPGSHS</sequence>
<gene>
    <name evidence="1" type="ORF">H2198_000191</name>
</gene>
<organism evidence="1 2">
    <name type="scientific">Neophaeococcomyces mojaviensis</name>
    <dbReference type="NCBI Taxonomy" id="3383035"/>
    <lineage>
        <taxon>Eukaryota</taxon>
        <taxon>Fungi</taxon>
        <taxon>Dikarya</taxon>
        <taxon>Ascomycota</taxon>
        <taxon>Pezizomycotina</taxon>
        <taxon>Eurotiomycetes</taxon>
        <taxon>Chaetothyriomycetidae</taxon>
        <taxon>Chaetothyriales</taxon>
        <taxon>Chaetothyriales incertae sedis</taxon>
        <taxon>Neophaeococcomyces</taxon>
    </lineage>
</organism>
<protein>
    <submittedName>
        <fullName evidence="1">Uncharacterized protein</fullName>
    </submittedName>
</protein>
<evidence type="ECO:0000313" key="1">
    <source>
        <dbReference type="EMBL" id="KAJ9664540.1"/>
    </source>
</evidence>